<dbReference type="Proteomes" id="UP000266188">
    <property type="component" value="Unassembled WGS sequence"/>
</dbReference>
<feature type="region of interest" description="Disordered" evidence="5">
    <location>
        <begin position="90"/>
        <end position="238"/>
    </location>
</feature>
<dbReference type="InterPro" id="IPR015940">
    <property type="entry name" value="UBA"/>
</dbReference>
<feature type="region of interest" description="Disordered" evidence="5">
    <location>
        <begin position="38"/>
        <end position="68"/>
    </location>
</feature>
<dbReference type="EMBL" id="MVGC01000092">
    <property type="protein sequence ID" value="RJE24142.1"/>
    <property type="molecule type" value="Genomic_DNA"/>
</dbReference>
<evidence type="ECO:0000256" key="4">
    <source>
        <dbReference type="PROSITE-ProRule" id="PRU00042"/>
    </source>
</evidence>
<evidence type="ECO:0000256" key="2">
    <source>
        <dbReference type="ARBA" id="ARBA00022490"/>
    </source>
</evidence>
<keyword evidence="3" id="KW-0175">Coiled coil</keyword>
<dbReference type="GO" id="GO:1903094">
    <property type="term" value="P:negative regulation of protein K48-linked deubiquitination"/>
    <property type="evidence" value="ECO:0007669"/>
    <property type="project" value="TreeGrafter"/>
</dbReference>
<keyword evidence="4" id="KW-0863">Zinc-finger</keyword>
<dbReference type="Pfam" id="PF00789">
    <property type="entry name" value="UBX"/>
    <property type="match status" value="1"/>
</dbReference>
<dbReference type="GO" id="GO:0032435">
    <property type="term" value="P:negative regulation of proteasomal ubiquitin-dependent protein catabolic process"/>
    <property type="evidence" value="ECO:0007669"/>
    <property type="project" value="TreeGrafter"/>
</dbReference>
<feature type="domain" description="UBA" evidence="6">
    <location>
        <begin position="1"/>
        <end position="39"/>
    </location>
</feature>
<dbReference type="OrthoDB" id="10254930at2759"/>
<accession>A0A3A2ZLX7</accession>
<dbReference type="InterPro" id="IPR013087">
    <property type="entry name" value="Znf_C2H2_type"/>
</dbReference>
<dbReference type="Gene3D" id="1.10.8.10">
    <property type="entry name" value="DNA helicase RuvA subunit, C-terminal domain"/>
    <property type="match status" value="1"/>
</dbReference>
<dbReference type="PROSITE" id="PS50157">
    <property type="entry name" value="ZINC_FINGER_C2H2_2"/>
    <property type="match status" value="1"/>
</dbReference>
<dbReference type="Gene3D" id="3.10.20.90">
    <property type="entry name" value="Phosphatidylinositol 3-kinase Catalytic Subunit, Chain A, domain 1"/>
    <property type="match status" value="1"/>
</dbReference>
<feature type="compositionally biased region" description="Basic and acidic residues" evidence="5">
    <location>
        <begin position="90"/>
        <end position="99"/>
    </location>
</feature>
<feature type="domain" description="C2H2-type" evidence="7">
    <location>
        <begin position="72"/>
        <end position="101"/>
    </location>
</feature>
<dbReference type="GO" id="GO:0005634">
    <property type="term" value="C:nucleus"/>
    <property type="evidence" value="ECO:0007669"/>
    <property type="project" value="TreeGrafter"/>
</dbReference>
<evidence type="ECO:0000256" key="1">
    <source>
        <dbReference type="ARBA" id="ARBA00004496"/>
    </source>
</evidence>
<dbReference type="InterPro" id="IPR001012">
    <property type="entry name" value="UBX_dom"/>
</dbReference>
<evidence type="ECO:0000313" key="8">
    <source>
        <dbReference type="EMBL" id="RJE24142.1"/>
    </source>
</evidence>
<dbReference type="PROSITE" id="PS50030">
    <property type="entry name" value="UBA"/>
    <property type="match status" value="1"/>
</dbReference>
<dbReference type="PANTHER" id="PTHR46340">
    <property type="entry name" value="UBX DOMAIN-CONTAINING PROTEIN 1"/>
    <property type="match status" value="1"/>
</dbReference>
<evidence type="ECO:0000259" key="7">
    <source>
        <dbReference type="PROSITE" id="PS50157"/>
    </source>
</evidence>
<dbReference type="PANTHER" id="PTHR46340:SF1">
    <property type="entry name" value="UBX DOMAIN-CONTAINING PROTEIN 1"/>
    <property type="match status" value="1"/>
</dbReference>
<keyword evidence="4" id="KW-0862">Zinc</keyword>
<evidence type="ECO:0000256" key="3">
    <source>
        <dbReference type="ARBA" id="ARBA00023054"/>
    </source>
</evidence>
<reference evidence="9" key="1">
    <citation type="submission" date="2017-02" db="EMBL/GenBank/DDBJ databases">
        <authorList>
            <person name="Tafer H."/>
            <person name="Lopandic K."/>
        </authorList>
    </citation>
    <scope>NUCLEOTIDE SEQUENCE [LARGE SCALE GENOMIC DNA]</scope>
    <source>
        <strain evidence="9">CBS 366.77</strain>
    </source>
</reference>
<comment type="subcellular location">
    <subcellularLocation>
        <location evidence="1">Cytoplasm</location>
    </subcellularLocation>
</comment>
<dbReference type="SUPFAM" id="SSF46934">
    <property type="entry name" value="UBA-like"/>
    <property type="match status" value="1"/>
</dbReference>
<dbReference type="PROSITE" id="PS00028">
    <property type="entry name" value="ZINC_FINGER_C2H2_1"/>
    <property type="match status" value="1"/>
</dbReference>
<sequence>MATSDLDQLLEMGFDKERAQIAVTKTGGLQGALEWLEENQDKPLDDIKAAASNQKEGEEGPALQPGEEARSLVCNECGKKFRSHAQAEFHASKSQHVDFSESTEEIAPLTEEEKQKRLQELREKLAAKRSVQSEQDKQDKKRNEEIRRKANKESQDIKEELEKKQRMKEAAKQRKERQEDIEAKKRIKAKIEADKEERRLKAERERAERAGKAPPAHPEPAPMPTTSGPVSSKPASAYTETRLRFQTPKGNIMKTLPVETTLFEVAAALNQEDGVEVQSFAQNFPRKVFDSEYFGETLKELGLIPSASLIVQ</sequence>
<organism evidence="8 9">
    <name type="scientific">Aspergillus sclerotialis</name>
    <dbReference type="NCBI Taxonomy" id="2070753"/>
    <lineage>
        <taxon>Eukaryota</taxon>
        <taxon>Fungi</taxon>
        <taxon>Dikarya</taxon>
        <taxon>Ascomycota</taxon>
        <taxon>Pezizomycotina</taxon>
        <taxon>Eurotiomycetes</taxon>
        <taxon>Eurotiomycetidae</taxon>
        <taxon>Eurotiales</taxon>
        <taxon>Aspergillaceae</taxon>
        <taxon>Aspergillus</taxon>
        <taxon>Aspergillus subgen. Polypaecilum</taxon>
    </lineage>
</organism>
<dbReference type="Pfam" id="PF22562">
    <property type="entry name" value="UBA_7"/>
    <property type="match status" value="1"/>
</dbReference>
<dbReference type="SUPFAM" id="SSF54236">
    <property type="entry name" value="Ubiquitin-like"/>
    <property type="match status" value="1"/>
</dbReference>
<comment type="caution">
    <text evidence="8">The sequence shown here is derived from an EMBL/GenBank/DDBJ whole genome shotgun (WGS) entry which is preliminary data.</text>
</comment>
<protein>
    <submittedName>
        <fullName evidence="8">UBX domain protein</fullName>
    </submittedName>
</protein>
<dbReference type="STRING" id="2070753.A0A3A2ZLX7"/>
<dbReference type="GO" id="GO:0005737">
    <property type="term" value="C:cytoplasm"/>
    <property type="evidence" value="ECO:0007669"/>
    <property type="project" value="UniProtKB-SubCell"/>
</dbReference>
<name>A0A3A2ZLX7_9EURO</name>
<feature type="compositionally biased region" description="Polar residues" evidence="5">
    <location>
        <begin position="225"/>
        <end position="234"/>
    </location>
</feature>
<dbReference type="GO" id="GO:0031397">
    <property type="term" value="P:negative regulation of protein ubiquitination"/>
    <property type="evidence" value="ECO:0007669"/>
    <property type="project" value="TreeGrafter"/>
</dbReference>
<dbReference type="SMART" id="SM00165">
    <property type="entry name" value="UBA"/>
    <property type="match status" value="1"/>
</dbReference>
<feature type="compositionally biased region" description="Basic and acidic residues" evidence="5">
    <location>
        <begin position="39"/>
        <end position="48"/>
    </location>
</feature>
<proteinExistence type="predicted"/>
<dbReference type="GO" id="GO:0036435">
    <property type="term" value="F:K48-linked polyubiquitin modification-dependent protein binding"/>
    <property type="evidence" value="ECO:0007669"/>
    <property type="project" value="TreeGrafter"/>
</dbReference>
<feature type="compositionally biased region" description="Basic and acidic residues" evidence="5">
    <location>
        <begin position="134"/>
        <end position="211"/>
    </location>
</feature>
<gene>
    <name evidence="8" type="ORF">PHISCL_03516</name>
</gene>
<dbReference type="GO" id="GO:0008270">
    <property type="term" value="F:zinc ion binding"/>
    <property type="evidence" value="ECO:0007669"/>
    <property type="project" value="UniProtKB-KW"/>
</dbReference>
<keyword evidence="4" id="KW-0479">Metal-binding</keyword>
<evidence type="ECO:0000259" key="6">
    <source>
        <dbReference type="PROSITE" id="PS50030"/>
    </source>
</evidence>
<evidence type="ECO:0000256" key="5">
    <source>
        <dbReference type="SAM" id="MobiDB-lite"/>
    </source>
</evidence>
<keyword evidence="9" id="KW-1185">Reference proteome</keyword>
<dbReference type="InterPro" id="IPR029071">
    <property type="entry name" value="Ubiquitin-like_domsf"/>
</dbReference>
<dbReference type="AlphaFoldDB" id="A0A3A2ZLX7"/>
<evidence type="ECO:0000313" key="9">
    <source>
        <dbReference type="Proteomes" id="UP000266188"/>
    </source>
</evidence>
<feature type="compositionally biased region" description="Basic and acidic residues" evidence="5">
    <location>
        <begin position="111"/>
        <end position="126"/>
    </location>
</feature>
<keyword evidence="2" id="KW-0963">Cytoplasm</keyword>
<dbReference type="InterPro" id="IPR009060">
    <property type="entry name" value="UBA-like_sf"/>
</dbReference>